<comment type="similarity">
    <text evidence="1">Belongs to the LysR transcriptional regulatory family.</text>
</comment>
<dbReference type="InterPro" id="IPR036390">
    <property type="entry name" value="WH_DNA-bd_sf"/>
</dbReference>
<dbReference type="SUPFAM" id="SSF46785">
    <property type="entry name" value="Winged helix' DNA-binding domain"/>
    <property type="match status" value="1"/>
</dbReference>
<dbReference type="Gene3D" id="1.10.10.10">
    <property type="entry name" value="Winged helix-like DNA-binding domain superfamily/Winged helix DNA-binding domain"/>
    <property type="match status" value="1"/>
</dbReference>
<name>A0A5P2G1W8_9BACT</name>
<dbReference type="Pfam" id="PF00126">
    <property type="entry name" value="HTH_1"/>
    <property type="match status" value="1"/>
</dbReference>
<dbReference type="PROSITE" id="PS50931">
    <property type="entry name" value="HTH_LYSR"/>
    <property type="match status" value="1"/>
</dbReference>
<keyword evidence="7" id="KW-1185">Reference proteome</keyword>
<proteinExistence type="inferred from homology"/>
<dbReference type="Gene3D" id="3.40.190.290">
    <property type="match status" value="1"/>
</dbReference>
<dbReference type="EMBL" id="CP044016">
    <property type="protein sequence ID" value="QES88708.1"/>
    <property type="molecule type" value="Genomic_DNA"/>
</dbReference>
<protein>
    <submittedName>
        <fullName evidence="6">LysR family transcriptional regulator</fullName>
    </submittedName>
</protein>
<accession>A0A5P2G1W8</accession>
<organism evidence="6 7">
    <name type="scientific">Rhizosphaericola mali</name>
    <dbReference type="NCBI Taxonomy" id="2545455"/>
    <lineage>
        <taxon>Bacteria</taxon>
        <taxon>Pseudomonadati</taxon>
        <taxon>Bacteroidota</taxon>
        <taxon>Chitinophagia</taxon>
        <taxon>Chitinophagales</taxon>
        <taxon>Chitinophagaceae</taxon>
        <taxon>Rhizosphaericola</taxon>
    </lineage>
</organism>
<evidence type="ECO:0000256" key="1">
    <source>
        <dbReference type="ARBA" id="ARBA00009437"/>
    </source>
</evidence>
<evidence type="ECO:0000313" key="6">
    <source>
        <dbReference type="EMBL" id="QES88708.1"/>
    </source>
</evidence>
<evidence type="ECO:0000313" key="7">
    <source>
        <dbReference type="Proteomes" id="UP000292424"/>
    </source>
</evidence>
<dbReference type="KEGG" id="arac:E0W69_008605"/>
<dbReference type="InterPro" id="IPR000847">
    <property type="entry name" value="LysR_HTH_N"/>
</dbReference>
<keyword evidence="3" id="KW-0238">DNA-binding</keyword>
<dbReference type="OrthoDB" id="9803735at2"/>
<dbReference type="PRINTS" id="PR00039">
    <property type="entry name" value="HTHLYSR"/>
</dbReference>
<dbReference type="InterPro" id="IPR036388">
    <property type="entry name" value="WH-like_DNA-bd_sf"/>
</dbReference>
<dbReference type="FunFam" id="1.10.10.10:FF:000001">
    <property type="entry name" value="LysR family transcriptional regulator"/>
    <property type="match status" value="1"/>
</dbReference>
<dbReference type="AlphaFoldDB" id="A0A5P2G1W8"/>
<evidence type="ECO:0000256" key="3">
    <source>
        <dbReference type="ARBA" id="ARBA00023125"/>
    </source>
</evidence>
<dbReference type="GO" id="GO:0003700">
    <property type="term" value="F:DNA-binding transcription factor activity"/>
    <property type="evidence" value="ECO:0007669"/>
    <property type="project" value="InterPro"/>
</dbReference>
<reference evidence="6 7" key="1">
    <citation type="submission" date="2019-09" db="EMBL/GenBank/DDBJ databases">
        <title>Complete genome sequence of Arachidicoccus sp. B3-10 isolated from apple orchard soil.</title>
        <authorList>
            <person name="Kim H.S."/>
            <person name="Han K.-I."/>
            <person name="Suh M.K."/>
            <person name="Lee K.C."/>
            <person name="Eom M.K."/>
            <person name="Kim J.-S."/>
            <person name="Kang S.W."/>
            <person name="Sin Y."/>
            <person name="Lee J.-S."/>
        </authorList>
    </citation>
    <scope>NUCLEOTIDE SEQUENCE [LARGE SCALE GENOMIC DNA]</scope>
    <source>
        <strain evidence="6 7">B3-10</strain>
    </source>
</reference>
<dbReference type="InterPro" id="IPR005119">
    <property type="entry name" value="LysR_subst-bd"/>
</dbReference>
<evidence type="ECO:0000256" key="2">
    <source>
        <dbReference type="ARBA" id="ARBA00023015"/>
    </source>
</evidence>
<dbReference type="Proteomes" id="UP000292424">
    <property type="component" value="Chromosome"/>
</dbReference>
<dbReference type="RefSeq" id="WP_131329676.1">
    <property type="nucleotide sequence ID" value="NZ_CP044016.1"/>
</dbReference>
<dbReference type="PANTHER" id="PTHR30419">
    <property type="entry name" value="HTH-TYPE TRANSCRIPTIONAL REGULATOR YBHD"/>
    <property type="match status" value="1"/>
</dbReference>
<dbReference type="CDD" id="cd05466">
    <property type="entry name" value="PBP2_LTTR_substrate"/>
    <property type="match status" value="1"/>
</dbReference>
<gene>
    <name evidence="6" type="ORF">E0W69_008605</name>
</gene>
<sequence>MEIRQLKYFVTSAELLNFTEAADRCFVTQGTLSQQIKQLENELDILLFDRIGKRVRLTAAGKLFLPYARQTILQSESAKLILSDFKELKTGTICVGVSYALTSYLTKGIAKFSRSYPQIHIEIILETSEVLLKLLDSGKVDFILSYSDIVDERQFEYNLLFQSSLSFVTNRNHSLSQKKQVIFSQLKNEPLALPTKGFNTRRYLDKLYEKENITPKIGLEVNDIATLLEIVKTGLWSTILSTSALMENTNDLIYIPIKEKGKLHNAYIIWAKSIYRKKAAILLAESIN</sequence>
<dbReference type="PANTHER" id="PTHR30419:SF8">
    <property type="entry name" value="NITROGEN ASSIMILATION TRANSCRIPTIONAL ACTIVATOR-RELATED"/>
    <property type="match status" value="1"/>
</dbReference>
<dbReference type="GO" id="GO:0003677">
    <property type="term" value="F:DNA binding"/>
    <property type="evidence" value="ECO:0007669"/>
    <property type="project" value="UniProtKB-KW"/>
</dbReference>
<dbReference type="SUPFAM" id="SSF53850">
    <property type="entry name" value="Periplasmic binding protein-like II"/>
    <property type="match status" value="1"/>
</dbReference>
<feature type="domain" description="HTH lysR-type" evidence="5">
    <location>
        <begin position="1"/>
        <end position="58"/>
    </location>
</feature>
<dbReference type="GO" id="GO:0005829">
    <property type="term" value="C:cytosol"/>
    <property type="evidence" value="ECO:0007669"/>
    <property type="project" value="TreeGrafter"/>
</dbReference>
<dbReference type="InterPro" id="IPR050950">
    <property type="entry name" value="HTH-type_LysR_regulators"/>
</dbReference>
<evidence type="ECO:0000259" key="5">
    <source>
        <dbReference type="PROSITE" id="PS50931"/>
    </source>
</evidence>
<evidence type="ECO:0000256" key="4">
    <source>
        <dbReference type="ARBA" id="ARBA00023163"/>
    </source>
</evidence>
<keyword evidence="2" id="KW-0805">Transcription regulation</keyword>
<dbReference type="Pfam" id="PF03466">
    <property type="entry name" value="LysR_substrate"/>
    <property type="match status" value="1"/>
</dbReference>
<keyword evidence="4" id="KW-0804">Transcription</keyword>